<dbReference type="Gene3D" id="1.10.10.10">
    <property type="entry name" value="Winged helix-like DNA-binding domain superfamily/Winged helix DNA-binding domain"/>
    <property type="match status" value="1"/>
</dbReference>
<dbReference type="SUPFAM" id="SSF46785">
    <property type="entry name" value="Winged helix' DNA-binding domain"/>
    <property type="match status" value="1"/>
</dbReference>
<accession>A0A3S0IPP4</accession>
<dbReference type="InterPro" id="IPR058163">
    <property type="entry name" value="LysR-type_TF_proteobact-type"/>
</dbReference>
<keyword evidence="3" id="KW-0238">DNA-binding</keyword>
<dbReference type="InterPro" id="IPR005119">
    <property type="entry name" value="LysR_subst-bd"/>
</dbReference>
<protein>
    <submittedName>
        <fullName evidence="6">LysR family transcriptional regulator</fullName>
    </submittedName>
</protein>
<dbReference type="InterPro" id="IPR036388">
    <property type="entry name" value="WH-like_DNA-bd_sf"/>
</dbReference>
<dbReference type="InterPro" id="IPR000847">
    <property type="entry name" value="LysR_HTH_N"/>
</dbReference>
<dbReference type="GO" id="GO:0006351">
    <property type="term" value="P:DNA-templated transcription"/>
    <property type="evidence" value="ECO:0007669"/>
    <property type="project" value="TreeGrafter"/>
</dbReference>
<dbReference type="Gene3D" id="3.40.190.290">
    <property type="match status" value="1"/>
</dbReference>
<dbReference type="Proteomes" id="UP000267448">
    <property type="component" value="Unassembled WGS sequence"/>
</dbReference>
<dbReference type="GO" id="GO:0043565">
    <property type="term" value="F:sequence-specific DNA binding"/>
    <property type="evidence" value="ECO:0007669"/>
    <property type="project" value="TreeGrafter"/>
</dbReference>
<dbReference type="InterPro" id="IPR036390">
    <property type="entry name" value="WH_DNA-bd_sf"/>
</dbReference>
<dbReference type="PANTHER" id="PTHR30537">
    <property type="entry name" value="HTH-TYPE TRANSCRIPTIONAL REGULATOR"/>
    <property type="match status" value="1"/>
</dbReference>
<dbReference type="SUPFAM" id="SSF53850">
    <property type="entry name" value="Periplasmic binding protein-like II"/>
    <property type="match status" value="1"/>
</dbReference>
<feature type="domain" description="HTH lysR-type" evidence="5">
    <location>
        <begin position="1"/>
        <end position="59"/>
    </location>
</feature>
<evidence type="ECO:0000256" key="2">
    <source>
        <dbReference type="ARBA" id="ARBA00023015"/>
    </source>
</evidence>
<keyword evidence="7" id="KW-1185">Reference proteome</keyword>
<proteinExistence type="inferred from homology"/>
<evidence type="ECO:0000256" key="4">
    <source>
        <dbReference type="ARBA" id="ARBA00023163"/>
    </source>
</evidence>
<comment type="caution">
    <text evidence="6">The sequence shown here is derived from an EMBL/GenBank/DDBJ whole genome shotgun (WGS) entry which is preliminary data.</text>
</comment>
<keyword evidence="4" id="KW-0804">Transcription</keyword>
<evidence type="ECO:0000313" key="7">
    <source>
        <dbReference type="Proteomes" id="UP000267448"/>
    </source>
</evidence>
<organism evidence="6 7">
    <name type="scientific">Shewanella canadensis</name>
    <dbReference type="NCBI Taxonomy" id="271096"/>
    <lineage>
        <taxon>Bacteria</taxon>
        <taxon>Pseudomonadati</taxon>
        <taxon>Pseudomonadota</taxon>
        <taxon>Gammaproteobacteria</taxon>
        <taxon>Alteromonadales</taxon>
        <taxon>Shewanellaceae</taxon>
        <taxon>Shewanella</taxon>
    </lineage>
</organism>
<dbReference type="GO" id="GO:0003700">
    <property type="term" value="F:DNA-binding transcription factor activity"/>
    <property type="evidence" value="ECO:0007669"/>
    <property type="project" value="InterPro"/>
</dbReference>
<dbReference type="OrthoDB" id="9786526at2"/>
<dbReference type="RefSeq" id="WP_126519009.1">
    <property type="nucleotide sequence ID" value="NZ_RXNU01000002.1"/>
</dbReference>
<dbReference type="AlphaFoldDB" id="A0A3S0IPP4"/>
<sequence>MDTLRSMALFVKVAETGSFKQAAEEMNYSNSLISKDIGKLEKMVGARLLQRSTRKVQLTEIGKGYLERCREIMKSHQEAQDYVQEMQGQPRGRLKINAPMTLGITDLGHAFSAFSAQHPEVELEVDLSDDPVDLITQGYDVGFRASSSGIDVNYVGKPIATFSLHLVTTPKYIKANAPINSQEELSQHNFYIYSLAIRKNKLPLGGGITVSGNIKANNTIFLREAILQGNGIGLLPSFVCAKEIQSGDLVELFSDNSLPKLNFYVLYPSRQYTPPKLAKFVEFMESWFKK</sequence>
<dbReference type="Pfam" id="PF03466">
    <property type="entry name" value="LysR_substrate"/>
    <property type="match status" value="1"/>
</dbReference>
<dbReference type="Pfam" id="PF00126">
    <property type="entry name" value="HTH_1"/>
    <property type="match status" value="1"/>
</dbReference>
<name>A0A3S0IPP4_9GAMM</name>
<evidence type="ECO:0000259" key="5">
    <source>
        <dbReference type="PROSITE" id="PS50931"/>
    </source>
</evidence>
<dbReference type="CDD" id="cd08422">
    <property type="entry name" value="PBP2_CrgA_like"/>
    <property type="match status" value="1"/>
</dbReference>
<keyword evidence="2" id="KW-0805">Transcription regulation</keyword>
<comment type="similarity">
    <text evidence="1">Belongs to the LysR transcriptional regulatory family.</text>
</comment>
<reference evidence="6 7" key="1">
    <citation type="submission" date="2018-12" db="EMBL/GenBank/DDBJ databases">
        <authorList>
            <person name="Yu L."/>
        </authorList>
    </citation>
    <scope>NUCLEOTIDE SEQUENCE [LARGE SCALE GENOMIC DNA]</scope>
    <source>
        <strain evidence="6 7">HAW-EB2</strain>
    </source>
</reference>
<evidence type="ECO:0000256" key="3">
    <source>
        <dbReference type="ARBA" id="ARBA00023125"/>
    </source>
</evidence>
<dbReference type="EMBL" id="RXNU01000002">
    <property type="protein sequence ID" value="RTR40001.1"/>
    <property type="molecule type" value="Genomic_DNA"/>
</dbReference>
<dbReference type="FunFam" id="1.10.10.10:FF:000001">
    <property type="entry name" value="LysR family transcriptional regulator"/>
    <property type="match status" value="1"/>
</dbReference>
<evidence type="ECO:0000256" key="1">
    <source>
        <dbReference type="ARBA" id="ARBA00009437"/>
    </source>
</evidence>
<gene>
    <name evidence="6" type="ORF">EKG38_04450</name>
</gene>
<evidence type="ECO:0000313" key="6">
    <source>
        <dbReference type="EMBL" id="RTR40001.1"/>
    </source>
</evidence>
<dbReference type="PROSITE" id="PS50931">
    <property type="entry name" value="HTH_LYSR"/>
    <property type="match status" value="1"/>
</dbReference>
<dbReference type="PANTHER" id="PTHR30537:SF5">
    <property type="entry name" value="HTH-TYPE TRANSCRIPTIONAL ACTIVATOR TTDR-RELATED"/>
    <property type="match status" value="1"/>
</dbReference>